<evidence type="ECO:0000313" key="2">
    <source>
        <dbReference type="Proteomes" id="UP000240259"/>
    </source>
</evidence>
<name>A0A2T4J201_9HYPH</name>
<organism evidence="1 2">
    <name type="scientific">Mesorhizobium helmanticense</name>
    <dbReference type="NCBI Taxonomy" id="1776423"/>
    <lineage>
        <taxon>Bacteria</taxon>
        <taxon>Pseudomonadati</taxon>
        <taxon>Pseudomonadota</taxon>
        <taxon>Alphaproteobacteria</taxon>
        <taxon>Hyphomicrobiales</taxon>
        <taxon>Phyllobacteriaceae</taxon>
        <taxon>Mesorhizobium</taxon>
    </lineage>
</organism>
<dbReference type="EMBL" id="PZJX01000005">
    <property type="protein sequence ID" value="PTE11935.1"/>
    <property type="molecule type" value="Genomic_DNA"/>
</dbReference>
<accession>A0A2T4J201</accession>
<proteinExistence type="predicted"/>
<evidence type="ECO:0008006" key="3">
    <source>
        <dbReference type="Google" id="ProtNLM"/>
    </source>
</evidence>
<sequence>MVEDKKTGTELDIKVGTGGVEAKIRSRWLSALDALLGNRAEIKGLNEALKLQVERNRAERDAFAHERHMTVERGKLSQEMKALEATGDLLVQRLRDDPALVEEFARRYYPELAQKQENVDRSLESASNQLKLLPAPEPSAVEDYSDTVDEDWLNFWRDYAEKASSQRMQRLWGRILAGEIQEEGSFSRTTLRIAAELNKHTATIFQKHARLRYFDGLIVSPTDQSDLDEFIQLEDAGLINGVGANLSKNPKIDDDAGFFVFRSGDWCLHCYASRPDTNWIEVEVFTLTRAGLEFAAIAGQDDKATLLRLAEILGGQFSDITLFPIEHERVVPPGEMLKETEPSPGG</sequence>
<comment type="caution">
    <text evidence="1">The sequence shown here is derived from an EMBL/GenBank/DDBJ whole genome shotgun (WGS) entry which is preliminary data.</text>
</comment>
<dbReference type="Pfam" id="PF10987">
    <property type="entry name" value="DUF2806"/>
    <property type="match status" value="1"/>
</dbReference>
<gene>
    <name evidence="1" type="ORF">C9427_02495</name>
</gene>
<protein>
    <recommendedName>
        <fullName evidence="3">DUF2806 domain-containing protein</fullName>
    </recommendedName>
</protein>
<keyword evidence="2" id="KW-1185">Reference proteome</keyword>
<dbReference type="Proteomes" id="UP000240259">
    <property type="component" value="Unassembled WGS sequence"/>
</dbReference>
<dbReference type="InterPro" id="IPR021254">
    <property type="entry name" value="DUF2806"/>
</dbReference>
<dbReference type="RefSeq" id="WP_107647636.1">
    <property type="nucleotide sequence ID" value="NZ_PZJX01000005.1"/>
</dbReference>
<dbReference type="AlphaFoldDB" id="A0A2T4J201"/>
<evidence type="ECO:0000313" key="1">
    <source>
        <dbReference type="EMBL" id="PTE11935.1"/>
    </source>
</evidence>
<reference evidence="1 2" key="1">
    <citation type="submission" date="2018-03" db="EMBL/GenBank/DDBJ databases">
        <title>Genome sequence of the symbiotic type strain Mesorhizobium helmanticense CSLC115NT isolated from Lotus corniculatus nodules.</title>
        <authorList>
            <person name="Sannazzaro A.I."/>
            <person name="Torres Tejerizo G.A."/>
            <person name="Dip D."/>
            <person name="Caballero M."/>
            <person name="Pistorio M."/>
            <person name="Estrella M.J."/>
        </authorList>
    </citation>
    <scope>NUCLEOTIDE SEQUENCE [LARGE SCALE GENOMIC DNA]</scope>
    <source>
        <strain evidence="1 2">CSLC115N</strain>
    </source>
</reference>
<dbReference type="OrthoDB" id="886161at2"/>